<keyword evidence="5 7" id="KW-0804">Transcription</keyword>
<dbReference type="GO" id="GO:0003677">
    <property type="term" value="F:DNA binding"/>
    <property type="evidence" value="ECO:0007669"/>
    <property type="project" value="UniProtKB-UniRule"/>
</dbReference>
<name>A0A1Y5FCD9_9BACT</name>
<comment type="similarity">
    <text evidence="1 7">Belongs to the GreA/GreB family.</text>
</comment>
<dbReference type="GO" id="GO:0003746">
    <property type="term" value="F:translation elongation factor activity"/>
    <property type="evidence" value="ECO:0007669"/>
    <property type="project" value="UniProtKB-KW"/>
</dbReference>
<dbReference type="SUPFAM" id="SSF54534">
    <property type="entry name" value="FKBP-like"/>
    <property type="match status" value="1"/>
</dbReference>
<dbReference type="InterPro" id="IPR036953">
    <property type="entry name" value="GreA/GreB_C_sf"/>
</dbReference>
<dbReference type="PROSITE" id="PS00830">
    <property type="entry name" value="GREAB_2"/>
    <property type="match status" value="1"/>
</dbReference>
<dbReference type="NCBIfam" id="NF002506">
    <property type="entry name" value="PRK01885.1"/>
    <property type="match status" value="1"/>
</dbReference>
<dbReference type="InterPro" id="IPR022691">
    <property type="entry name" value="Tscrpt_elong_fac_GreA/B_N"/>
</dbReference>
<dbReference type="GO" id="GO:0070063">
    <property type="term" value="F:RNA polymerase binding"/>
    <property type="evidence" value="ECO:0007669"/>
    <property type="project" value="InterPro"/>
</dbReference>
<sequence>MTPKCHQKMSEELEYLLKVERPETTRVIAWAAGNGDRSENADYIYGKKRLREIDRRLRFLKKRLNSSKIIDPITMNSVKIQFSSTVLVEYENGEQKLFSIVGVDEVDTEKGHLSWRSPVGKALLGKEVGDVVMVKAPKGEFELEVVELSYREIS</sequence>
<dbReference type="PIRSF" id="PIRSF006092">
    <property type="entry name" value="GreA_GreB"/>
    <property type="match status" value="1"/>
</dbReference>
<evidence type="ECO:0000256" key="7">
    <source>
        <dbReference type="HAMAP-Rule" id="MF_00105"/>
    </source>
</evidence>
<keyword evidence="10" id="KW-0648">Protein biosynthesis</keyword>
<dbReference type="FunFam" id="1.10.287.180:FF:000001">
    <property type="entry name" value="Transcription elongation factor GreA"/>
    <property type="match status" value="1"/>
</dbReference>
<keyword evidence="4 7" id="KW-0238">DNA-binding</keyword>
<comment type="caution">
    <text evidence="10">The sequence shown here is derived from an EMBL/GenBank/DDBJ whole genome shotgun (WGS) entry which is preliminary data.</text>
</comment>
<dbReference type="EMBL" id="MAAO01000006">
    <property type="protein sequence ID" value="OUR96302.1"/>
    <property type="molecule type" value="Genomic_DNA"/>
</dbReference>
<dbReference type="GO" id="GO:0006354">
    <property type="term" value="P:DNA-templated transcription elongation"/>
    <property type="evidence" value="ECO:0007669"/>
    <property type="project" value="TreeGrafter"/>
</dbReference>
<dbReference type="InterPro" id="IPR028624">
    <property type="entry name" value="Tscrpt_elong_fac_GreA/B"/>
</dbReference>
<dbReference type="InterPro" id="IPR018151">
    <property type="entry name" value="TF_GreA/GreB_CS"/>
</dbReference>
<proteinExistence type="inferred from homology"/>
<feature type="domain" description="Transcription elongation factor GreA/GreB N-terminal" evidence="9">
    <location>
        <begin position="1"/>
        <end position="69"/>
    </location>
</feature>
<dbReference type="InterPro" id="IPR023459">
    <property type="entry name" value="Tscrpt_elong_fac_GreA/B_fam"/>
</dbReference>
<evidence type="ECO:0000259" key="8">
    <source>
        <dbReference type="Pfam" id="PF01272"/>
    </source>
</evidence>
<dbReference type="Proteomes" id="UP000196531">
    <property type="component" value="Unassembled WGS sequence"/>
</dbReference>
<organism evidence="10 11">
    <name type="scientific">Halobacteriovorax marinus</name>
    <dbReference type="NCBI Taxonomy" id="97084"/>
    <lineage>
        <taxon>Bacteria</taxon>
        <taxon>Pseudomonadati</taxon>
        <taxon>Bdellovibrionota</taxon>
        <taxon>Bacteriovoracia</taxon>
        <taxon>Bacteriovoracales</taxon>
        <taxon>Halobacteriovoraceae</taxon>
        <taxon>Halobacteriovorax</taxon>
    </lineage>
</organism>
<evidence type="ECO:0000313" key="11">
    <source>
        <dbReference type="Proteomes" id="UP000196531"/>
    </source>
</evidence>
<evidence type="ECO:0000256" key="6">
    <source>
        <dbReference type="ARBA" id="ARBA00030776"/>
    </source>
</evidence>
<gene>
    <name evidence="7" type="primary">greA</name>
    <name evidence="10" type="ORF">A9Q84_08060</name>
</gene>
<evidence type="ECO:0000256" key="2">
    <source>
        <dbReference type="ARBA" id="ARBA00013729"/>
    </source>
</evidence>
<dbReference type="SUPFAM" id="SSF46557">
    <property type="entry name" value="GreA transcript cleavage protein, N-terminal domain"/>
    <property type="match status" value="1"/>
</dbReference>
<dbReference type="Pfam" id="PF03449">
    <property type="entry name" value="GreA_GreB_N"/>
    <property type="match status" value="1"/>
</dbReference>
<evidence type="ECO:0000256" key="1">
    <source>
        <dbReference type="ARBA" id="ARBA00008213"/>
    </source>
</evidence>
<dbReference type="InterPro" id="IPR036805">
    <property type="entry name" value="Tscrpt_elong_fac_GreA/B_N_sf"/>
</dbReference>
<keyword evidence="3 7" id="KW-0805">Transcription regulation</keyword>
<evidence type="ECO:0000256" key="5">
    <source>
        <dbReference type="ARBA" id="ARBA00023163"/>
    </source>
</evidence>
<reference evidence="11" key="1">
    <citation type="journal article" date="2017" name="Proc. Natl. Acad. Sci. U.S.A.">
        <title>Simulation of Deepwater Horizon oil plume reveals substrate specialization within a complex community of hydrocarbon-degraders.</title>
        <authorList>
            <person name="Hu P."/>
            <person name="Dubinsky E.A."/>
            <person name="Probst A.J."/>
            <person name="Wang J."/>
            <person name="Sieber C.M.K."/>
            <person name="Tom L.M."/>
            <person name="Gardinali P."/>
            <person name="Banfield J.F."/>
            <person name="Atlas R.M."/>
            <person name="Andersen G.L."/>
        </authorList>
    </citation>
    <scope>NUCLEOTIDE SEQUENCE [LARGE SCALE GENOMIC DNA]</scope>
</reference>
<dbReference type="InterPro" id="IPR006358">
    <property type="entry name" value="Tscrpt_elong_fac_GreB"/>
</dbReference>
<protein>
    <recommendedName>
        <fullName evidence="2 7">Transcription elongation factor GreA</fullName>
    </recommendedName>
    <alternativeName>
        <fullName evidence="6 7">Transcript cleavage factor GreA</fullName>
    </alternativeName>
</protein>
<accession>A0A1Y5FCD9</accession>
<comment type="function">
    <text evidence="7">Necessary for efficient RNA polymerase transcription elongation past template-encoded arresting sites. The arresting sites in DNA have the property of trapping a certain fraction of elongating RNA polymerases that pass through, resulting in locked ternary complexes. Cleavage of the nascent transcript by cleavage factors such as GreA or GreB allows the resumption of elongation from the new 3'terminus. GreA releases sequences of 2 to 3 nucleotides.</text>
</comment>
<dbReference type="AlphaFoldDB" id="A0A1Y5FCD9"/>
<dbReference type="PANTHER" id="PTHR30437:SF6">
    <property type="entry name" value="TRANSCRIPTION ELONGATION FACTOR GREB"/>
    <property type="match status" value="1"/>
</dbReference>
<evidence type="ECO:0000313" key="10">
    <source>
        <dbReference type="EMBL" id="OUR96302.1"/>
    </source>
</evidence>
<dbReference type="GO" id="GO:0032784">
    <property type="term" value="P:regulation of DNA-templated transcription elongation"/>
    <property type="evidence" value="ECO:0007669"/>
    <property type="project" value="UniProtKB-UniRule"/>
</dbReference>
<dbReference type="Gene3D" id="3.10.50.30">
    <property type="entry name" value="Transcription elongation factor, GreA/GreB, C-terminal domain"/>
    <property type="match status" value="1"/>
</dbReference>
<dbReference type="Gene3D" id="1.10.287.180">
    <property type="entry name" value="Transcription elongation factor, GreA/GreB, N-terminal domain"/>
    <property type="match status" value="1"/>
</dbReference>
<evidence type="ECO:0000256" key="3">
    <source>
        <dbReference type="ARBA" id="ARBA00023015"/>
    </source>
</evidence>
<evidence type="ECO:0000259" key="9">
    <source>
        <dbReference type="Pfam" id="PF03449"/>
    </source>
</evidence>
<keyword evidence="10" id="KW-0251">Elongation factor</keyword>
<feature type="domain" description="Transcription elongation factor GreA/GreB C-terminal" evidence="8">
    <location>
        <begin position="78"/>
        <end position="150"/>
    </location>
</feature>
<dbReference type="FunFam" id="3.10.50.30:FF:000001">
    <property type="entry name" value="Transcription elongation factor GreA"/>
    <property type="match status" value="1"/>
</dbReference>
<evidence type="ECO:0000256" key="4">
    <source>
        <dbReference type="ARBA" id="ARBA00023125"/>
    </source>
</evidence>
<dbReference type="Pfam" id="PF01272">
    <property type="entry name" value="GreA_GreB"/>
    <property type="match status" value="1"/>
</dbReference>
<dbReference type="PANTHER" id="PTHR30437">
    <property type="entry name" value="TRANSCRIPTION ELONGATION FACTOR GREA"/>
    <property type="match status" value="1"/>
</dbReference>
<dbReference type="HAMAP" id="MF_00105">
    <property type="entry name" value="GreA_GreB"/>
    <property type="match status" value="1"/>
</dbReference>
<dbReference type="InterPro" id="IPR001437">
    <property type="entry name" value="Tscrpt_elong_fac_GreA/B_C"/>
</dbReference>
<dbReference type="NCBIfam" id="TIGR01461">
    <property type="entry name" value="greB"/>
    <property type="match status" value="1"/>
</dbReference>